<gene>
    <name evidence="1" type="ORF">SAMN05216227_103312</name>
</gene>
<evidence type="ECO:0000313" key="2">
    <source>
        <dbReference type="Proteomes" id="UP000183002"/>
    </source>
</evidence>
<sequence length="76" mass="8568">MTTRRATTPNDKALNAFISAKAEIDTMLERLKALSDDHFNTHPDEINWGDVGTLNHYASLLRQITDSAFKEGEYAE</sequence>
<proteinExistence type="predicted"/>
<dbReference type="RefSeq" id="WP_050520943.1">
    <property type="nucleotide sequence ID" value="NZ_FOCO01000033.1"/>
</dbReference>
<keyword evidence="2" id="KW-1185">Reference proteome</keyword>
<dbReference type="EMBL" id="FOCO01000033">
    <property type="protein sequence ID" value="SEN93734.1"/>
    <property type="molecule type" value="Genomic_DNA"/>
</dbReference>
<accession>A0A1H8KLJ7</accession>
<reference evidence="1 2" key="1">
    <citation type="submission" date="2016-10" db="EMBL/GenBank/DDBJ databases">
        <authorList>
            <person name="de Groot N.N."/>
        </authorList>
    </citation>
    <scope>NUCLEOTIDE SEQUENCE [LARGE SCALE GENOMIC DNA]</scope>
    <source>
        <strain evidence="1 2">CGMCC 1.10836</strain>
    </source>
</reference>
<name>A0A1H8KLJ7_9RHOB</name>
<protein>
    <submittedName>
        <fullName evidence="1">Uncharacterized protein</fullName>
    </submittedName>
</protein>
<dbReference type="AlphaFoldDB" id="A0A1H8KLJ7"/>
<dbReference type="Proteomes" id="UP000183002">
    <property type="component" value="Unassembled WGS sequence"/>
</dbReference>
<dbReference type="STRING" id="1077947.SAMN05216227_103312"/>
<organism evidence="1 2">
    <name type="scientific">Pseudorhodobacter antarcticus</name>
    <dbReference type="NCBI Taxonomy" id="1077947"/>
    <lineage>
        <taxon>Bacteria</taxon>
        <taxon>Pseudomonadati</taxon>
        <taxon>Pseudomonadota</taxon>
        <taxon>Alphaproteobacteria</taxon>
        <taxon>Rhodobacterales</taxon>
        <taxon>Paracoccaceae</taxon>
        <taxon>Pseudorhodobacter</taxon>
    </lineage>
</organism>
<evidence type="ECO:0000313" key="1">
    <source>
        <dbReference type="EMBL" id="SEN93734.1"/>
    </source>
</evidence>
<dbReference type="OrthoDB" id="6198191at2"/>